<dbReference type="RefSeq" id="WP_188179192.1">
    <property type="nucleotide sequence ID" value="NZ_JACVQF010000101.1"/>
</dbReference>
<accession>A0A926KWI1</accession>
<dbReference type="Proteomes" id="UP000621210">
    <property type="component" value="Unassembled WGS sequence"/>
</dbReference>
<evidence type="ECO:0000313" key="2">
    <source>
        <dbReference type="Proteomes" id="UP000621210"/>
    </source>
</evidence>
<reference evidence="1" key="2">
    <citation type="submission" date="2020-09" db="EMBL/GenBank/DDBJ databases">
        <authorList>
            <person name="Luo X."/>
        </authorList>
    </citation>
    <scope>NUCLEOTIDE SEQUENCE</scope>
    <source>
        <strain evidence="1">TRM S81-3</strain>
    </source>
</reference>
<evidence type="ECO:0008006" key="3">
    <source>
        <dbReference type="Google" id="ProtNLM"/>
    </source>
</evidence>
<name>A0A926KWI1_9ACTN</name>
<proteinExistence type="predicted"/>
<protein>
    <recommendedName>
        <fullName evidence="3">AG2 protein</fullName>
    </recommendedName>
</protein>
<sequence length="786" mass="84970">MLKYEDIIDAPVAKLKDAADDWSEMAGKLDKLATDAADGMKAKADKAAWEGVNAGVTKTFIGKTAKEFADAAAEAKGVKLILEEGYAAIKKAKDDLVNIRDHEGPAAGIRVDGKGKVTARNPLSEIPAARHDPDCSALLQEERRNIESWQKRIDLIVENCNDTDLALKNTLEANVTDRKDFSAPTYTKLDQEEAARAAALAAKGADLTHKELQQLNELLRDNSSSQEFAKNFYEKLGPEKSLAFFGQLAMDTHDYGKVDSERLKDVQELQKNLGLNLATASHDKQFTDNWGPELRRLGTEHIALSKHDPGGPFGYQLLGGIMRYGNYDAKFLNPIAEHVAQLHQKDPDLFADTKMVNSWFKNPYNPSGVNGPGYDPATAMLEALGNSPEAAKKFFADPPTAYNEDGTVNHGATADLGKDKDGEAIDNYLDFFTNEKWESFPDVNSLDVKEYEASLGYMPDALGHALEAATLGYPAGHPDAGVVRDEDNAAVMQKVMEKYSADPGLLKERHEAMADSLGVMGAGYIDDINWALEKNDPNSVFAPGKNPDGHVDFADTVDGNGRSVVRGFLSTLGQHPDAYATVSTAEQVYTRSVLEGAVGPDGRITEEVEARARAAVRVGAEVQGMLDQSRADQVEATNLKTHEDYEKAVAKRAGWVEFGATAGIAAGVAFLPATAAVGTAAVLVPLATDTASGAAEQVIGQVVGDISDNSVDEHKEKMEELTDEERIAIFSAGEALAEAPMEEFLRLHVPEPENSTFAQDLRESMVIGYGVGNDRENQQGNRPETG</sequence>
<dbReference type="EMBL" id="JACVQF010000101">
    <property type="protein sequence ID" value="MBD0418125.1"/>
    <property type="molecule type" value="Genomic_DNA"/>
</dbReference>
<comment type="caution">
    <text evidence="1">The sequence shown here is derived from an EMBL/GenBank/DDBJ whole genome shotgun (WGS) entry which is preliminary data.</text>
</comment>
<reference evidence="1" key="1">
    <citation type="submission" date="2020-09" db="EMBL/GenBank/DDBJ databases">
        <title>Streptomyces grisecoloratus sp. nov., isolated from cotton soil.</title>
        <authorList>
            <person name="Xing L."/>
        </authorList>
    </citation>
    <scope>NUCLEOTIDE SEQUENCE</scope>
    <source>
        <strain evidence="1">TRM S81-3</strain>
    </source>
</reference>
<organism evidence="1 2">
    <name type="scientific">Streptomyces griseicoloratus</name>
    <dbReference type="NCBI Taxonomy" id="2752516"/>
    <lineage>
        <taxon>Bacteria</taxon>
        <taxon>Bacillati</taxon>
        <taxon>Actinomycetota</taxon>
        <taxon>Actinomycetes</taxon>
        <taxon>Kitasatosporales</taxon>
        <taxon>Streptomycetaceae</taxon>
        <taxon>Streptomyces</taxon>
    </lineage>
</organism>
<dbReference type="AlphaFoldDB" id="A0A926KWI1"/>
<evidence type="ECO:0000313" key="1">
    <source>
        <dbReference type="EMBL" id="MBD0418125.1"/>
    </source>
</evidence>
<gene>
    <name evidence="1" type="ORF">H0H10_02895</name>
</gene>
<keyword evidence="2" id="KW-1185">Reference proteome</keyword>